<dbReference type="PROSITE" id="PS51379">
    <property type="entry name" value="4FE4S_FER_2"/>
    <property type="match status" value="1"/>
</dbReference>
<dbReference type="PROSITE" id="PS00197">
    <property type="entry name" value="2FE2S_FER_1"/>
    <property type="match status" value="1"/>
</dbReference>
<dbReference type="SUPFAM" id="SSF54292">
    <property type="entry name" value="2Fe-2S ferredoxin-like"/>
    <property type="match status" value="1"/>
</dbReference>
<keyword evidence="3 8" id="KW-0001">2Fe-2S</keyword>
<dbReference type="InterPro" id="IPR036010">
    <property type="entry name" value="2Fe-2S_ferredoxin-like_sf"/>
</dbReference>
<keyword evidence="12" id="KW-1185">Reference proteome</keyword>
<dbReference type="GO" id="GO:0051537">
    <property type="term" value="F:2 iron, 2 sulfur cluster binding"/>
    <property type="evidence" value="ECO:0007669"/>
    <property type="project" value="UniProtKB-KW"/>
</dbReference>
<dbReference type="InterPro" id="IPR050573">
    <property type="entry name" value="SDH/FRD_Iron-Sulfur"/>
</dbReference>
<dbReference type="GO" id="GO:0046872">
    <property type="term" value="F:metal ion binding"/>
    <property type="evidence" value="ECO:0007669"/>
    <property type="project" value="UniProtKB-KW"/>
</dbReference>
<dbReference type="Proteomes" id="UP000199438">
    <property type="component" value="Unassembled WGS sequence"/>
</dbReference>
<dbReference type="GO" id="GO:0009055">
    <property type="term" value="F:electron transfer activity"/>
    <property type="evidence" value="ECO:0007669"/>
    <property type="project" value="InterPro"/>
</dbReference>
<comment type="similarity">
    <text evidence="1 8">Belongs to the succinate dehydrogenase/fumarate reductase iron-sulfur protein family.</text>
</comment>
<reference evidence="12" key="1">
    <citation type="submission" date="2016-10" db="EMBL/GenBank/DDBJ databases">
        <authorList>
            <person name="Varghese N."/>
            <person name="Submissions S."/>
        </authorList>
    </citation>
    <scope>NUCLEOTIDE SEQUENCE [LARGE SCALE GENOMIC DNA]</scope>
    <source>
        <strain evidence="12">DSM 24499</strain>
    </source>
</reference>
<organism evidence="11 12">
    <name type="scientific">Zunongwangia mangrovi</name>
    <dbReference type="NCBI Taxonomy" id="1334022"/>
    <lineage>
        <taxon>Bacteria</taxon>
        <taxon>Pseudomonadati</taxon>
        <taxon>Bacteroidota</taxon>
        <taxon>Flavobacteriia</taxon>
        <taxon>Flavobacteriales</taxon>
        <taxon>Flavobacteriaceae</taxon>
        <taxon>Zunongwangia</taxon>
    </lineage>
</organism>
<dbReference type="PROSITE" id="PS51085">
    <property type="entry name" value="2FE2S_FER_2"/>
    <property type="match status" value="1"/>
</dbReference>
<feature type="domain" description="2Fe-2S ferredoxin-type" evidence="9">
    <location>
        <begin position="18"/>
        <end position="103"/>
    </location>
</feature>
<evidence type="ECO:0000256" key="5">
    <source>
        <dbReference type="ARBA" id="ARBA00023002"/>
    </source>
</evidence>
<dbReference type="NCBIfam" id="TIGR00384">
    <property type="entry name" value="dhsB"/>
    <property type="match status" value="1"/>
</dbReference>
<evidence type="ECO:0000256" key="2">
    <source>
        <dbReference type="ARBA" id="ARBA00022485"/>
    </source>
</evidence>
<dbReference type="NCBIfam" id="NF005746">
    <property type="entry name" value="PRK07570.1"/>
    <property type="match status" value="1"/>
</dbReference>
<protein>
    <recommendedName>
        <fullName evidence="8">Fumarate reductase iron-sulfur subunit</fullName>
        <ecNumber evidence="8">1.3.5.1</ecNumber>
    </recommendedName>
</protein>
<keyword evidence="4 8" id="KW-0479">Metal-binding</keyword>
<dbReference type="InterPro" id="IPR001041">
    <property type="entry name" value="2Fe-2S_ferredoxin-type"/>
</dbReference>
<keyword evidence="8" id="KW-0003">3Fe-4S</keyword>
<dbReference type="GO" id="GO:0051539">
    <property type="term" value="F:4 iron, 4 sulfur cluster binding"/>
    <property type="evidence" value="ECO:0007669"/>
    <property type="project" value="UniProtKB-KW"/>
</dbReference>
<accession>A0A1I1DZ24</accession>
<dbReference type="RefSeq" id="WP_092539971.1">
    <property type="nucleotide sequence ID" value="NZ_FOKV01000001.1"/>
</dbReference>
<dbReference type="SUPFAM" id="SSF46548">
    <property type="entry name" value="alpha-helical ferredoxin"/>
    <property type="match status" value="1"/>
</dbReference>
<comment type="cofactor">
    <cofactor evidence="8">
        <name>[2Fe-2S] cluster</name>
        <dbReference type="ChEBI" id="CHEBI:190135"/>
    </cofactor>
    <text evidence="8">Binds 1 [2Fe-2S] cluster.</text>
</comment>
<evidence type="ECO:0000256" key="3">
    <source>
        <dbReference type="ARBA" id="ARBA00022714"/>
    </source>
</evidence>
<comment type="cofactor">
    <cofactor evidence="8">
        <name>[4Fe-4S] cluster</name>
        <dbReference type="ChEBI" id="CHEBI:49883"/>
    </cofactor>
    <text evidence="8">Binds 1 [4Fe-4S] cluster.</text>
</comment>
<keyword evidence="7 8" id="KW-0411">Iron-sulfur</keyword>
<name>A0A1I1DZ24_9FLAO</name>
<dbReference type="Gene3D" id="3.10.20.30">
    <property type="match status" value="1"/>
</dbReference>
<comment type="catalytic activity">
    <reaction evidence="8">
        <text>a menaquinone + succinate = a menaquinol + fumarate</text>
        <dbReference type="Rhea" id="RHEA:27834"/>
        <dbReference type="Rhea" id="RHEA-COMP:9537"/>
        <dbReference type="Rhea" id="RHEA-COMP:9539"/>
        <dbReference type="ChEBI" id="CHEBI:16374"/>
        <dbReference type="ChEBI" id="CHEBI:18151"/>
        <dbReference type="ChEBI" id="CHEBI:29806"/>
        <dbReference type="ChEBI" id="CHEBI:30031"/>
        <dbReference type="EC" id="1.3.5.1"/>
    </reaction>
</comment>
<gene>
    <name evidence="11" type="ORF">SAMN04487907_101694</name>
</gene>
<keyword evidence="6 8" id="KW-0408">Iron</keyword>
<comment type="cofactor">
    <cofactor evidence="8">
        <name>[3Fe-4S] cluster</name>
        <dbReference type="ChEBI" id="CHEBI:21137"/>
    </cofactor>
    <text evidence="8">Binds 1 [3Fe-4S] cluster.</text>
</comment>
<dbReference type="GO" id="GO:0051538">
    <property type="term" value="F:3 iron, 4 sulfur cluster binding"/>
    <property type="evidence" value="ECO:0007669"/>
    <property type="project" value="UniProtKB-KW"/>
</dbReference>
<dbReference type="InterPro" id="IPR006058">
    <property type="entry name" value="2Fe2S_fd_BS"/>
</dbReference>
<evidence type="ECO:0000313" key="11">
    <source>
        <dbReference type="EMBL" id="SFB80057.1"/>
    </source>
</evidence>
<dbReference type="GO" id="GO:0008177">
    <property type="term" value="F:succinate dehydrogenase (quinone) activity"/>
    <property type="evidence" value="ECO:0007669"/>
    <property type="project" value="UniProtKB-EC"/>
</dbReference>
<dbReference type="EMBL" id="FOKV01000001">
    <property type="protein sequence ID" value="SFB80057.1"/>
    <property type="molecule type" value="Genomic_DNA"/>
</dbReference>
<dbReference type="InterPro" id="IPR025192">
    <property type="entry name" value="Succ_DH/fum_Rdtase_N"/>
</dbReference>
<proteinExistence type="inferred from homology"/>
<dbReference type="EC" id="1.3.5.1" evidence="8"/>
<dbReference type="OrthoDB" id="9804391at2"/>
<evidence type="ECO:0000259" key="9">
    <source>
        <dbReference type="PROSITE" id="PS51085"/>
    </source>
</evidence>
<dbReference type="Pfam" id="PF13085">
    <property type="entry name" value="Fer2_3"/>
    <property type="match status" value="1"/>
</dbReference>
<evidence type="ECO:0000256" key="8">
    <source>
        <dbReference type="RuleBase" id="RU361237"/>
    </source>
</evidence>
<dbReference type="InterPro" id="IPR012675">
    <property type="entry name" value="Beta-grasp_dom_sf"/>
</dbReference>
<dbReference type="PANTHER" id="PTHR11921">
    <property type="entry name" value="SUCCINATE DEHYDROGENASE IRON-SULFUR PROTEIN"/>
    <property type="match status" value="1"/>
</dbReference>
<dbReference type="InterPro" id="IPR017896">
    <property type="entry name" value="4Fe4S_Fe-S-bd"/>
</dbReference>
<keyword evidence="5" id="KW-0560">Oxidoreductase</keyword>
<keyword evidence="2 8" id="KW-0004">4Fe-4S</keyword>
<evidence type="ECO:0000313" key="12">
    <source>
        <dbReference type="Proteomes" id="UP000199438"/>
    </source>
</evidence>
<dbReference type="AlphaFoldDB" id="A0A1I1DZ24"/>
<dbReference type="InterPro" id="IPR004489">
    <property type="entry name" value="Succ_DH/fum_Rdtase_Fe-S"/>
</dbReference>
<dbReference type="Gene3D" id="1.10.1060.10">
    <property type="entry name" value="Alpha-helical ferredoxin"/>
    <property type="match status" value="1"/>
</dbReference>
<dbReference type="PANTHER" id="PTHR11921:SF41">
    <property type="entry name" value="SUCCINATE DEHYDROGENASE"/>
    <property type="match status" value="1"/>
</dbReference>
<dbReference type="InterPro" id="IPR009051">
    <property type="entry name" value="Helical_ferredxn"/>
</dbReference>
<feature type="domain" description="4Fe-4S ferredoxin-type" evidence="10">
    <location>
        <begin position="151"/>
        <end position="181"/>
    </location>
</feature>
<evidence type="ECO:0000256" key="4">
    <source>
        <dbReference type="ARBA" id="ARBA00022723"/>
    </source>
</evidence>
<dbReference type="GO" id="GO:0022904">
    <property type="term" value="P:respiratory electron transport chain"/>
    <property type="evidence" value="ECO:0007669"/>
    <property type="project" value="TreeGrafter"/>
</dbReference>
<sequence length="248" mass="26871">MKLILKIWRQENAKSAGKMVSYPIDGIEGDMSFLEMLDVLNEELVAKGEDPVEFDHDCREGICGSCSLQINGEPHGPDKLITTCQLHMRSFNDGDTIVIEPFRANAFPVVKDLIVDRTSFDRIQQAGGYVSVNTSGNTIDANSIPVNKHDADDSFAAATCIGCGACVAACKNASAMLFTSAKVSQYALLPQGQVEATDRVMNMVRQMDLEGFGNCTNTGACEIECPKGISLENIARMNREYLSASTKG</sequence>
<evidence type="ECO:0000259" key="10">
    <source>
        <dbReference type="PROSITE" id="PS51379"/>
    </source>
</evidence>
<dbReference type="GO" id="GO:0006099">
    <property type="term" value="P:tricarboxylic acid cycle"/>
    <property type="evidence" value="ECO:0007669"/>
    <property type="project" value="InterPro"/>
</dbReference>
<evidence type="ECO:0000256" key="6">
    <source>
        <dbReference type="ARBA" id="ARBA00023004"/>
    </source>
</evidence>
<evidence type="ECO:0000256" key="7">
    <source>
        <dbReference type="ARBA" id="ARBA00023014"/>
    </source>
</evidence>
<evidence type="ECO:0000256" key="1">
    <source>
        <dbReference type="ARBA" id="ARBA00009433"/>
    </source>
</evidence>
<dbReference type="STRING" id="1334022.SAMN04487907_101694"/>
<dbReference type="Pfam" id="PF13183">
    <property type="entry name" value="Fer4_8"/>
    <property type="match status" value="1"/>
</dbReference>